<dbReference type="Gene3D" id="1.10.3210.10">
    <property type="entry name" value="Hypothetical protein af1432"/>
    <property type="match status" value="1"/>
</dbReference>
<gene>
    <name evidence="2" type="ORF">PSQ39_08630</name>
</gene>
<dbReference type="PROSITE" id="PS51832">
    <property type="entry name" value="HD_GYP"/>
    <property type="match status" value="1"/>
</dbReference>
<dbReference type="PANTHER" id="PTHR43155:SF2">
    <property type="entry name" value="CYCLIC DI-GMP PHOSPHODIESTERASE PA4108"/>
    <property type="match status" value="1"/>
</dbReference>
<dbReference type="NCBIfam" id="TIGR00277">
    <property type="entry name" value="HDIG"/>
    <property type="match status" value="1"/>
</dbReference>
<dbReference type="Pfam" id="PF13487">
    <property type="entry name" value="HD_5"/>
    <property type="match status" value="1"/>
</dbReference>
<keyword evidence="3" id="KW-1185">Reference proteome</keyword>
<name>A0ABT5MDN4_9BURK</name>
<dbReference type="Proteomes" id="UP001528672">
    <property type="component" value="Unassembled WGS sequence"/>
</dbReference>
<evidence type="ECO:0000313" key="3">
    <source>
        <dbReference type="Proteomes" id="UP001528672"/>
    </source>
</evidence>
<feature type="domain" description="HD-GYP" evidence="1">
    <location>
        <begin position="140"/>
        <end position="335"/>
    </location>
</feature>
<dbReference type="RefSeq" id="WP_273926333.1">
    <property type="nucleotide sequence ID" value="NZ_JAQSIO010000002.1"/>
</dbReference>
<protein>
    <submittedName>
        <fullName evidence="2">HD-GYP domain-containing protein</fullName>
    </submittedName>
</protein>
<organism evidence="2 3">
    <name type="scientific">Curvibacter microcysteis</name>
    <dbReference type="NCBI Taxonomy" id="3026419"/>
    <lineage>
        <taxon>Bacteria</taxon>
        <taxon>Pseudomonadati</taxon>
        <taxon>Pseudomonadota</taxon>
        <taxon>Betaproteobacteria</taxon>
        <taxon>Burkholderiales</taxon>
        <taxon>Comamonadaceae</taxon>
        <taxon>Curvibacter</taxon>
    </lineage>
</organism>
<evidence type="ECO:0000313" key="2">
    <source>
        <dbReference type="EMBL" id="MDD0814692.1"/>
    </source>
</evidence>
<dbReference type="InterPro" id="IPR006675">
    <property type="entry name" value="HDIG_dom"/>
</dbReference>
<reference evidence="2 3" key="1">
    <citation type="submission" date="2023-02" db="EMBL/GenBank/DDBJ databases">
        <title>Bacterial whole genome sequence for Curvibacter sp. HBC28.</title>
        <authorList>
            <person name="Le V."/>
            <person name="Ko S.-R."/>
            <person name="Ahn C.-Y."/>
            <person name="Oh H.-M."/>
        </authorList>
    </citation>
    <scope>NUCLEOTIDE SEQUENCE [LARGE SCALE GENOMIC DNA]</scope>
    <source>
        <strain evidence="2 3">HBC28</strain>
    </source>
</reference>
<dbReference type="InterPro" id="IPR021812">
    <property type="entry name" value="DUF3391"/>
</dbReference>
<sequence length="404" mass="44134">MLKLITAEQLQLGMYLHKFGGSWLKHPFWRSAFLLEDVKDLNAIVASGINEIWIDISKGCDVAQAAQAGQPAPEAVPEAPAVLVPKRVPPAPTSMGQELVHAKKILLQSRDAVTSLFNDVRMGKAIDVNGAAPLVEEVTSSVIRNPGALVSIVRLKNRDDYTYLHSVAVCALMVALSRQLGLDEAQTRDAAMGGLMHDLGKAMMPLEVLNKPGSLTEAEYAIMKSHPEEGWRLLREGGGASEATLDIALHHHEKVDGSGYPHKLQGEGIQLLSRMGAVCDVYDAITSNRPYKAGWDPGSSIRRMNSWAGHFDPVIMKAFIRSIGIYPVGALVRLESGRLGVVTEQHATSLLTPKVTAFFSTKSNEPIPRVVLDLSSPSCREKIVAVEDKEKWGFKYLDEIWSET</sequence>
<comment type="caution">
    <text evidence="2">The sequence shown here is derived from an EMBL/GenBank/DDBJ whole genome shotgun (WGS) entry which is preliminary data.</text>
</comment>
<dbReference type="PANTHER" id="PTHR43155">
    <property type="entry name" value="CYCLIC DI-GMP PHOSPHODIESTERASE PA4108-RELATED"/>
    <property type="match status" value="1"/>
</dbReference>
<dbReference type="EMBL" id="JAQSIO010000002">
    <property type="protein sequence ID" value="MDD0814692.1"/>
    <property type="molecule type" value="Genomic_DNA"/>
</dbReference>
<dbReference type="InterPro" id="IPR037522">
    <property type="entry name" value="HD_GYP_dom"/>
</dbReference>
<dbReference type="SMART" id="SM00471">
    <property type="entry name" value="HDc"/>
    <property type="match status" value="1"/>
</dbReference>
<dbReference type="SUPFAM" id="SSF109604">
    <property type="entry name" value="HD-domain/PDEase-like"/>
    <property type="match status" value="1"/>
</dbReference>
<dbReference type="Pfam" id="PF11871">
    <property type="entry name" value="DUF3391"/>
    <property type="match status" value="1"/>
</dbReference>
<accession>A0ABT5MDN4</accession>
<dbReference type="CDD" id="cd00077">
    <property type="entry name" value="HDc"/>
    <property type="match status" value="1"/>
</dbReference>
<dbReference type="InterPro" id="IPR003607">
    <property type="entry name" value="HD/PDEase_dom"/>
</dbReference>
<proteinExistence type="predicted"/>
<evidence type="ECO:0000259" key="1">
    <source>
        <dbReference type="PROSITE" id="PS51832"/>
    </source>
</evidence>